<proteinExistence type="predicted"/>
<dbReference type="Proteomes" id="UP001316184">
    <property type="component" value="Chromosome"/>
</dbReference>
<protein>
    <submittedName>
        <fullName evidence="2">Uncharacterized protein</fullName>
    </submittedName>
</protein>
<gene>
    <name evidence="2" type="ORF">NQV15_11945</name>
</gene>
<name>A0ABY5M6H8_9ACTN</name>
<evidence type="ECO:0000256" key="1">
    <source>
        <dbReference type="SAM" id="MobiDB-lite"/>
    </source>
</evidence>
<accession>A0ABY5M6H8</accession>
<feature type="region of interest" description="Disordered" evidence="1">
    <location>
        <begin position="29"/>
        <end position="51"/>
    </location>
</feature>
<evidence type="ECO:0000313" key="3">
    <source>
        <dbReference type="Proteomes" id="UP001316184"/>
    </source>
</evidence>
<reference evidence="2 3" key="1">
    <citation type="submission" date="2022-08" db="EMBL/GenBank/DDBJ databases">
        <title>novel species in genus Aeromicrobium.</title>
        <authorList>
            <person name="Ye L."/>
        </authorList>
    </citation>
    <scope>NUCLEOTIDE SEQUENCE [LARGE SCALE GENOMIC DNA]</scope>
    <source>
        <strain evidence="3">zg-Y1379</strain>
    </source>
</reference>
<organism evidence="2 3">
    <name type="scientific">Aeromicrobium wangtongii</name>
    <dbReference type="NCBI Taxonomy" id="2969247"/>
    <lineage>
        <taxon>Bacteria</taxon>
        <taxon>Bacillati</taxon>
        <taxon>Actinomycetota</taxon>
        <taxon>Actinomycetes</taxon>
        <taxon>Propionibacteriales</taxon>
        <taxon>Nocardioidaceae</taxon>
        <taxon>Aeromicrobium</taxon>
    </lineage>
</organism>
<keyword evidence="3" id="KW-1185">Reference proteome</keyword>
<feature type="compositionally biased region" description="Basic and acidic residues" evidence="1">
    <location>
        <begin position="36"/>
        <end position="51"/>
    </location>
</feature>
<dbReference type="RefSeq" id="WP_232400088.1">
    <property type="nucleotide sequence ID" value="NZ_CP102173.1"/>
</dbReference>
<dbReference type="EMBL" id="CP102173">
    <property type="protein sequence ID" value="UUP12565.1"/>
    <property type="molecule type" value="Genomic_DNA"/>
</dbReference>
<sequence>MILLVALGVPLLLLLTWRLARLVATDGYGTLPPPRSHHEELGTRVDRELRR</sequence>
<evidence type="ECO:0000313" key="2">
    <source>
        <dbReference type="EMBL" id="UUP12565.1"/>
    </source>
</evidence>